<proteinExistence type="inferred from homology"/>
<protein>
    <submittedName>
        <fullName evidence="6">Erythromycin biosynthesis sensory transduction protein eryC1</fullName>
    </submittedName>
</protein>
<dbReference type="RefSeq" id="WP_099069539.1">
    <property type="nucleotide sequence ID" value="NZ_LAHD01000017.1"/>
</dbReference>
<evidence type="ECO:0000313" key="6">
    <source>
        <dbReference type="EMBL" id="PHK05236.1"/>
    </source>
</evidence>
<dbReference type="FunFam" id="3.40.640.10:FF:000089">
    <property type="entry name" value="Aminotransferase, DegT/DnrJ/EryC1/StrS family"/>
    <property type="match status" value="1"/>
</dbReference>
<dbReference type="EMBL" id="LAHD01000017">
    <property type="protein sequence ID" value="PHK05236.1"/>
    <property type="molecule type" value="Genomic_DNA"/>
</dbReference>
<dbReference type="InterPro" id="IPR015424">
    <property type="entry name" value="PyrdxlP-dep_Trfase"/>
</dbReference>
<gene>
    <name evidence="6" type="ORF">VF08_08590</name>
</gene>
<dbReference type="Gene3D" id="3.40.640.10">
    <property type="entry name" value="Type I PLP-dependent aspartate aminotransferase-like (Major domain)"/>
    <property type="match status" value="1"/>
</dbReference>
<dbReference type="InterPro" id="IPR015421">
    <property type="entry name" value="PyrdxlP-dep_Trfase_major"/>
</dbReference>
<feature type="active site" description="Proton acceptor" evidence="3">
    <location>
        <position position="185"/>
    </location>
</feature>
<dbReference type="AlphaFoldDB" id="A0A9Q5ZE52"/>
<dbReference type="InterPro" id="IPR000653">
    <property type="entry name" value="DegT/StrS_aminotransferase"/>
</dbReference>
<evidence type="ECO:0000256" key="3">
    <source>
        <dbReference type="PIRSR" id="PIRSR000390-1"/>
    </source>
</evidence>
<evidence type="ECO:0000256" key="2">
    <source>
        <dbReference type="ARBA" id="ARBA00037999"/>
    </source>
</evidence>
<dbReference type="Proteomes" id="UP000222310">
    <property type="component" value="Unassembled WGS sequence"/>
</dbReference>
<dbReference type="GeneID" id="57095715"/>
<dbReference type="PIRSF" id="PIRSF000390">
    <property type="entry name" value="PLP_StrS"/>
    <property type="match status" value="1"/>
</dbReference>
<evidence type="ECO:0000256" key="4">
    <source>
        <dbReference type="PIRSR" id="PIRSR000390-2"/>
    </source>
</evidence>
<reference evidence="6 7" key="1">
    <citation type="submission" date="2015-02" db="EMBL/GenBank/DDBJ databases">
        <title>Nostoc linckia genome annotation.</title>
        <authorList>
            <person name="Zhou Z."/>
        </authorList>
    </citation>
    <scope>NUCLEOTIDE SEQUENCE [LARGE SCALE GENOMIC DNA]</scope>
    <source>
        <strain evidence="7">z8</strain>
    </source>
</reference>
<dbReference type="PANTHER" id="PTHR30244:SF36">
    <property type="entry name" value="3-OXO-GLUCOSE-6-PHOSPHATE:GLUTAMATE AMINOTRANSFERASE"/>
    <property type="match status" value="1"/>
</dbReference>
<dbReference type="GO" id="GO:0030170">
    <property type="term" value="F:pyridoxal phosphate binding"/>
    <property type="evidence" value="ECO:0007669"/>
    <property type="project" value="UniProtKB-ARBA"/>
</dbReference>
<accession>A0A9Q5ZE52</accession>
<name>A0A9Q5ZE52_NOSLI</name>
<dbReference type="Pfam" id="PF01041">
    <property type="entry name" value="DegT_DnrJ_EryC1"/>
    <property type="match status" value="1"/>
</dbReference>
<evidence type="ECO:0000256" key="5">
    <source>
        <dbReference type="RuleBase" id="RU004508"/>
    </source>
</evidence>
<comment type="similarity">
    <text evidence="2 5">Belongs to the DegT/DnrJ/EryC1 family.</text>
</comment>
<organism evidence="6 7">
    <name type="scientific">Nostoc linckia z8</name>
    <dbReference type="NCBI Taxonomy" id="1628746"/>
    <lineage>
        <taxon>Bacteria</taxon>
        <taxon>Bacillati</taxon>
        <taxon>Cyanobacteriota</taxon>
        <taxon>Cyanophyceae</taxon>
        <taxon>Nostocales</taxon>
        <taxon>Nostocaceae</taxon>
        <taxon>Nostoc</taxon>
    </lineage>
</organism>
<dbReference type="Gene3D" id="3.90.1150.10">
    <property type="entry name" value="Aspartate Aminotransferase, domain 1"/>
    <property type="match status" value="1"/>
</dbReference>
<sequence length="367" mass="40423">MIPFVDLKTQYFSIKDEIDSAVLKVLASTQFVLGNEVKALEKEFADYCNADYGVAVNTGTSALHLALLAAGIGAGDEVITVPFTFVATTAAICYTGATPVFVDIDPVSYTIDVNQIEKAITERTKAILPVHLYGQPADMEPILDIARRHGLVVIEDAAQAHGAEYKGQRVGSIGDIGCFSFYPGKNLGAYGEGGMAVTNNPEYARTMGMLRDWGQESRYHHVLKGYNYRMDGIQGGILRVKLRYIEAWTEARRSHAAYYDELLKDSGVSTPTVMPYSRHVYHVYAVRSPQRDALQQSLQEMEIQTGIHYPIPVHLQQAYAELGYQAGDFPHSEAAAKEVLSLPMYAELSQAQIETVSQSVKQAMQVL</sequence>
<dbReference type="CDD" id="cd00616">
    <property type="entry name" value="AHBA_syn"/>
    <property type="match status" value="1"/>
</dbReference>
<evidence type="ECO:0000313" key="7">
    <source>
        <dbReference type="Proteomes" id="UP000222310"/>
    </source>
</evidence>
<feature type="modified residue" description="N6-(pyridoxal phosphate)lysine" evidence="4">
    <location>
        <position position="185"/>
    </location>
</feature>
<dbReference type="GO" id="GO:0000271">
    <property type="term" value="P:polysaccharide biosynthetic process"/>
    <property type="evidence" value="ECO:0007669"/>
    <property type="project" value="TreeGrafter"/>
</dbReference>
<dbReference type="GO" id="GO:0008483">
    <property type="term" value="F:transaminase activity"/>
    <property type="evidence" value="ECO:0007669"/>
    <property type="project" value="TreeGrafter"/>
</dbReference>
<dbReference type="PANTHER" id="PTHR30244">
    <property type="entry name" value="TRANSAMINASE"/>
    <property type="match status" value="1"/>
</dbReference>
<comment type="caution">
    <text evidence="6">The sequence shown here is derived from an EMBL/GenBank/DDBJ whole genome shotgun (WGS) entry which is preliminary data.</text>
</comment>
<dbReference type="InterPro" id="IPR015422">
    <property type="entry name" value="PyrdxlP-dep_Trfase_small"/>
</dbReference>
<keyword evidence="1 4" id="KW-0663">Pyridoxal phosphate</keyword>
<dbReference type="SUPFAM" id="SSF53383">
    <property type="entry name" value="PLP-dependent transferases"/>
    <property type="match status" value="1"/>
</dbReference>
<evidence type="ECO:0000256" key="1">
    <source>
        <dbReference type="ARBA" id="ARBA00022898"/>
    </source>
</evidence>